<protein>
    <submittedName>
        <fullName evidence="4">Glycosyltransferase family 4 protein</fullName>
    </submittedName>
</protein>
<dbReference type="Proteomes" id="UP000380867">
    <property type="component" value="Unassembled WGS sequence"/>
</dbReference>
<dbReference type="InterPro" id="IPR028098">
    <property type="entry name" value="Glyco_trans_4-like_N"/>
</dbReference>
<dbReference type="Gene3D" id="3.40.50.2000">
    <property type="entry name" value="Glycogen Phosphorylase B"/>
    <property type="match status" value="2"/>
</dbReference>
<organism evidence="4 5">
    <name type="scientific">Aeromicrobium ginsengisoli</name>
    <dbReference type="NCBI Taxonomy" id="363867"/>
    <lineage>
        <taxon>Bacteria</taxon>
        <taxon>Bacillati</taxon>
        <taxon>Actinomycetota</taxon>
        <taxon>Actinomycetes</taxon>
        <taxon>Propionibacteriales</taxon>
        <taxon>Nocardioidaceae</taxon>
        <taxon>Aeromicrobium</taxon>
    </lineage>
</organism>
<dbReference type="OrthoDB" id="509705at2"/>
<dbReference type="GO" id="GO:0016757">
    <property type="term" value="F:glycosyltransferase activity"/>
    <property type="evidence" value="ECO:0007669"/>
    <property type="project" value="UniProtKB-KW"/>
</dbReference>
<dbReference type="PANTHER" id="PTHR12526:SF624">
    <property type="entry name" value="BLR6297 PROTEIN"/>
    <property type="match status" value="1"/>
</dbReference>
<accession>A0A5M4FEU1</accession>
<dbReference type="EMBL" id="SDPQ02000002">
    <property type="protein sequence ID" value="KAA1397729.1"/>
    <property type="molecule type" value="Genomic_DNA"/>
</dbReference>
<keyword evidence="5" id="KW-1185">Reference proteome</keyword>
<dbReference type="AlphaFoldDB" id="A0A5M4FEU1"/>
<evidence type="ECO:0000259" key="3">
    <source>
        <dbReference type="Pfam" id="PF13579"/>
    </source>
</evidence>
<gene>
    <name evidence="4" type="ORF">ESP70_010275</name>
</gene>
<evidence type="ECO:0000256" key="1">
    <source>
        <dbReference type="ARBA" id="ARBA00022676"/>
    </source>
</evidence>
<sequence>MTDVGGAHVAVVVQNVSLAEDNRLCKQVEALCSAGHRVSVITRRADANEPWRSHPGLTLIEYRAPVDGASTMGHVREYATSLWRQIPRLVRLHRRDRIDVLQICQPPDLYFPVTALARRLGVKVLLDQRDLMPEVFAQRYSSPPARALRVLHWLETRTQANVDASVTVNDHLRERLIAAGGAPERIHVVRNGPVLARLGRAREATPLPIASRVRSFSSVVTWAGKMGRQDRVDDVVRVAQLVVREWGRDDVGFMLIGNGECLDELRLMVDELGLGDNVWFPGWLGEVDLYRHLAAADVGIDTSLQPEVTPVKAMEYLGVGLPLVAYDVQETRRLAEGAGILVTPGDTETLAREVVGLLDDSTERARLGRVGSERIQLHLAWERQCEVYLDTVAGLIGERLQKVPTPRSSAAARPGRPSGT</sequence>
<name>A0A5M4FEU1_9ACTN</name>
<dbReference type="PANTHER" id="PTHR12526">
    <property type="entry name" value="GLYCOSYLTRANSFERASE"/>
    <property type="match status" value="1"/>
</dbReference>
<dbReference type="Pfam" id="PF13579">
    <property type="entry name" value="Glyco_trans_4_4"/>
    <property type="match status" value="1"/>
</dbReference>
<dbReference type="Pfam" id="PF13692">
    <property type="entry name" value="Glyco_trans_1_4"/>
    <property type="match status" value="1"/>
</dbReference>
<evidence type="ECO:0000256" key="2">
    <source>
        <dbReference type="ARBA" id="ARBA00022679"/>
    </source>
</evidence>
<dbReference type="SUPFAM" id="SSF53756">
    <property type="entry name" value="UDP-Glycosyltransferase/glycogen phosphorylase"/>
    <property type="match status" value="1"/>
</dbReference>
<proteinExistence type="predicted"/>
<comment type="caution">
    <text evidence="4">The sequence shown here is derived from an EMBL/GenBank/DDBJ whole genome shotgun (WGS) entry which is preliminary data.</text>
</comment>
<keyword evidence="1" id="KW-0328">Glycosyltransferase</keyword>
<evidence type="ECO:0000313" key="4">
    <source>
        <dbReference type="EMBL" id="KAA1397729.1"/>
    </source>
</evidence>
<feature type="domain" description="Glycosyltransferase subfamily 4-like N-terminal" evidence="3">
    <location>
        <begin position="25"/>
        <end position="192"/>
    </location>
</feature>
<evidence type="ECO:0000313" key="5">
    <source>
        <dbReference type="Proteomes" id="UP000380867"/>
    </source>
</evidence>
<dbReference type="RefSeq" id="WP_149689174.1">
    <property type="nucleotide sequence ID" value="NZ_SDPQ02000002.1"/>
</dbReference>
<reference evidence="4" key="1">
    <citation type="submission" date="2019-09" db="EMBL/GenBank/DDBJ databases">
        <authorList>
            <person name="Li J."/>
        </authorList>
    </citation>
    <scope>NUCLEOTIDE SEQUENCE [LARGE SCALE GENOMIC DNA]</scope>
    <source>
        <strain evidence="4">JCM 14732</strain>
    </source>
</reference>
<keyword evidence="2" id="KW-0808">Transferase</keyword>
<dbReference type="CDD" id="cd03794">
    <property type="entry name" value="GT4_WbuB-like"/>
    <property type="match status" value="1"/>
</dbReference>